<dbReference type="GO" id="GO:0003677">
    <property type="term" value="F:DNA binding"/>
    <property type="evidence" value="ECO:0007669"/>
    <property type="project" value="InterPro"/>
</dbReference>
<dbReference type="InterPro" id="IPR001091">
    <property type="entry name" value="RM_Methyltransferase"/>
</dbReference>
<accession>A0A8S5S7U7</accession>
<dbReference type="InterPro" id="IPR002941">
    <property type="entry name" value="DNA_methylase_N4/N6"/>
</dbReference>
<keyword evidence="3" id="KW-0808">Transferase</keyword>
<dbReference type="Gene3D" id="3.40.50.150">
    <property type="entry name" value="Vaccinia Virus protein VP39"/>
    <property type="match status" value="2"/>
</dbReference>
<dbReference type="PROSITE" id="PS00092">
    <property type="entry name" value="N6_MTASE"/>
    <property type="match status" value="1"/>
</dbReference>
<dbReference type="InterPro" id="IPR002052">
    <property type="entry name" value="DNA_methylase_N6_adenine_CS"/>
</dbReference>
<reference evidence="5" key="1">
    <citation type="journal article" date="2021" name="Proc. Natl. Acad. Sci. U.S.A.">
        <title>A Catalog of Tens of Thousands of Viruses from Human Metagenomes Reveals Hidden Associations with Chronic Diseases.</title>
        <authorList>
            <person name="Tisza M.J."/>
            <person name="Buck C.B."/>
        </authorList>
    </citation>
    <scope>NUCLEOTIDE SEQUENCE</scope>
    <source>
        <strain evidence="5">CtnzH2</strain>
    </source>
</reference>
<keyword evidence="2 5" id="KW-0489">Methyltransferase</keyword>
<dbReference type="Pfam" id="PF01555">
    <property type="entry name" value="N6_N4_Mtase"/>
    <property type="match status" value="1"/>
</dbReference>
<evidence type="ECO:0000256" key="2">
    <source>
        <dbReference type="ARBA" id="ARBA00022603"/>
    </source>
</evidence>
<proteinExistence type="inferred from homology"/>
<dbReference type="EMBL" id="BK032549">
    <property type="protein sequence ID" value="DAF46990.1"/>
    <property type="molecule type" value="Genomic_DNA"/>
</dbReference>
<dbReference type="InterPro" id="IPR029063">
    <property type="entry name" value="SAM-dependent_MTases_sf"/>
</dbReference>
<evidence type="ECO:0000313" key="5">
    <source>
        <dbReference type="EMBL" id="DAF46990.1"/>
    </source>
</evidence>
<evidence type="ECO:0000259" key="4">
    <source>
        <dbReference type="Pfam" id="PF01555"/>
    </source>
</evidence>
<dbReference type="PRINTS" id="PR00508">
    <property type="entry name" value="S21N4MTFRASE"/>
</dbReference>
<evidence type="ECO:0000256" key="1">
    <source>
        <dbReference type="ARBA" id="ARBA00006594"/>
    </source>
</evidence>
<dbReference type="GO" id="GO:0032259">
    <property type="term" value="P:methylation"/>
    <property type="evidence" value="ECO:0007669"/>
    <property type="project" value="UniProtKB-KW"/>
</dbReference>
<dbReference type="SUPFAM" id="SSF53335">
    <property type="entry name" value="S-adenosyl-L-methionine-dependent methyltransferases"/>
    <property type="match status" value="1"/>
</dbReference>
<protein>
    <submittedName>
        <fullName evidence="5">Adenine specific DNA methyltransferase</fullName>
    </submittedName>
</protein>
<feature type="domain" description="DNA methylase N-4/N-6" evidence="4">
    <location>
        <begin position="128"/>
        <end position="193"/>
    </location>
</feature>
<comment type="similarity">
    <text evidence="1">Belongs to the N(4)/N(6)-methyltransferase family.</text>
</comment>
<organism evidence="5">
    <name type="scientific">Myoviridae sp. ctnzH2</name>
    <dbReference type="NCBI Taxonomy" id="2827707"/>
    <lineage>
        <taxon>Viruses</taxon>
        <taxon>Duplodnaviria</taxon>
        <taxon>Heunggongvirae</taxon>
        <taxon>Uroviricota</taxon>
        <taxon>Caudoviricetes</taxon>
    </lineage>
</organism>
<dbReference type="GO" id="GO:0008170">
    <property type="term" value="F:N-methyltransferase activity"/>
    <property type="evidence" value="ECO:0007669"/>
    <property type="project" value="InterPro"/>
</dbReference>
<sequence>MMDFGYYNMDCMDGMKEFPDKYFDIAVVDPPYGININCNIGRRKGDKKSAYPKAYWDSEIPDEKYFDELFRVSKKQIIWGGNYFYLPPTKCFLVWRKPQISENVSFSMCEYAWTNLDGTAKEWVGMSNEKDRLHATQKPKALYDWIFSRYAERGMKFLDTHVGSASSLMAAHDAGLQYVGFEKDKYYYDLSKKRLKQHEAQTNLFDFM</sequence>
<evidence type="ECO:0000256" key="3">
    <source>
        <dbReference type="ARBA" id="ARBA00022679"/>
    </source>
</evidence>
<name>A0A8S5S7U7_9CAUD</name>